<feature type="transmembrane region" description="Helical" evidence="10">
    <location>
        <begin position="207"/>
        <end position="229"/>
    </location>
</feature>
<dbReference type="Pfam" id="PF01578">
    <property type="entry name" value="Cytochrom_C_asm"/>
    <property type="match status" value="1"/>
</dbReference>
<keyword evidence="4" id="KW-0997">Cell inner membrane</keyword>
<evidence type="ECO:0000256" key="2">
    <source>
        <dbReference type="ARBA" id="ARBA00009186"/>
    </source>
</evidence>
<dbReference type="InterPro" id="IPR003567">
    <property type="entry name" value="Cyt_c_biogenesis"/>
</dbReference>
<gene>
    <name evidence="13" type="primary">ccmF</name>
    <name evidence="13" type="ORF">PSJ8397_00178</name>
</gene>
<dbReference type="GO" id="GO:0005886">
    <property type="term" value="C:plasma membrane"/>
    <property type="evidence" value="ECO:0007669"/>
    <property type="project" value="UniProtKB-SubCell"/>
</dbReference>
<evidence type="ECO:0000259" key="11">
    <source>
        <dbReference type="Pfam" id="PF01578"/>
    </source>
</evidence>
<evidence type="ECO:0000313" key="13">
    <source>
        <dbReference type="EMBL" id="SLN12685.1"/>
    </source>
</evidence>
<feature type="transmembrane region" description="Helical" evidence="10">
    <location>
        <begin position="449"/>
        <end position="466"/>
    </location>
</feature>
<comment type="subcellular location">
    <subcellularLocation>
        <location evidence="1">Cell inner membrane</location>
        <topology evidence="1">Multi-pass membrane protein</topology>
    </subcellularLocation>
</comment>
<reference evidence="13 14" key="1">
    <citation type="submission" date="2017-03" db="EMBL/GenBank/DDBJ databases">
        <authorList>
            <person name="Afonso C.L."/>
            <person name="Miller P.J."/>
            <person name="Scott M.A."/>
            <person name="Spackman E."/>
            <person name="Goraichik I."/>
            <person name="Dimitrov K.M."/>
            <person name="Suarez D.L."/>
            <person name="Swayne D.E."/>
        </authorList>
    </citation>
    <scope>NUCLEOTIDE SEQUENCE [LARGE SCALE GENOMIC DNA]</scope>
    <source>
        <strain evidence="13 14">CECT 8397</strain>
    </source>
</reference>
<feature type="transmembrane region" description="Helical" evidence="10">
    <location>
        <begin position="6"/>
        <end position="26"/>
    </location>
</feature>
<feature type="domain" description="Cytochrome c-type biogenesis protein CcmF C-terminal" evidence="12">
    <location>
        <begin position="315"/>
        <end position="379"/>
    </location>
</feature>
<evidence type="ECO:0000259" key="12">
    <source>
        <dbReference type="Pfam" id="PF16327"/>
    </source>
</evidence>
<evidence type="ECO:0000256" key="9">
    <source>
        <dbReference type="ARBA" id="ARBA00037230"/>
    </source>
</evidence>
<feature type="transmembrane region" description="Helical" evidence="10">
    <location>
        <begin position="175"/>
        <end position="195"/>
    </location>
</feature>
<feature type="transmembrane region" description="Helical" evidence="10">
    <location>
        <begin position="273"/>
        <end position="293"/>
    </location>
</feature>
<proteinExistence type="inferred from homology"/>
<feature type="domain" description="Cytochrome c assembly protein" evidence="11">
    <location>
        <begin position="89"/>
        <end position="295"/>
    </location>
</feature>
<comment type="function">
    <text evidence="9">Required for the biogenesis of c-type cytochromes. Possible subunit of a heme lyase.</text>
</comment>
<dbReference type="InterPro" id="IPR032523">
    <property type="entry name" value="CcmF_C"/>
</dbReference>
<dbReference type="InterPro" id="IPR002541">
    <property type="entry name" value="Cyt_c_assembly"/>
</dbReference>
<dbReference type="Proteomes" id="UP000193623">
    <property type="component" value="Unassembled WGS sequence"/>
</dbReference>
<dbReference type="OrthoDB" id="9761451at2"/>
<dbReference type="InterPro" id="IPR003568">
    <property type="entry name" value="Cyt_c_biogenesis_CcmF"/>
</dbReference>
<dbReference type="NCBIfam" id="NF007691">
    <property type="entry name" value="PRK10369.1"/>
    <property type="match status" value="1"/>
</dbReference>
<dbReference type="GO" id="GO:0015232">
    <property type="term" value="F:heme transmembrane transporter activity"/>
    <property type="evidence" value="ECO:0007669"/>
    <property type="project" value="InterPro"/>
</dbReference>
<dbReference type="GO" id="GO:0020037">
    <property type="term" value="F:heme binding"/>
    <property type="evidence" value="ECO:0007669"/>
    <property type="project" value="InterPro"/>
</dbReference>
<evidence type="ECO:0000256" key="1">
    <source>
        <dbReference type="ARBA" id="ARBA00004429"/>
    </source>
</evidence>
<feature type="transmembrane region" description="Helical" evidence="10">
    <location>
        <begin position="249"/>
        <end position="266"/>
    </location>
</feature>
<feature type="transmembrane region" description="Helical" evidence="10">
    <location>
        <begin position="472"/>
        <end position="494"/>
    </location>
</feature>
<protein>
    <submittedName>
        <fullName evidence="13">Cytochrome c-type biogenesis protein CcmF</fullName>
    </submittedName>
</protein>
<evidence type="ECO:0000256" key="5">
    <source>
        <dbReference type="ARBA" id="ARBA00022692"/>
    </source>
</evidence>
<comment type="similarity">
    <text evidence="2">Belongs to the CcmF/CycK/Ccl1/NrfE/CcsA family.</text>
</comment>
<dbReference type="AlphaFoldDB" id="A0A1Y5RE07"/>
<evidence type="ECO:0000313" key="14">
    <source>
        <dbReference type="Proteomes" id="UP000193623"/>
    </source>
</evidence>
<keyword evidence="6" id="KW-0201">Cytochrome c-type biogenesis</keyword>
<dbReference type="Pfam" id="PF16327">
    <property type="entry name" value="CcmF_C"/>
    <property type="match status" value="2"/>
</dbReference>
<dbReference type="PRINTS" id="PR01410">
    <property type="entry name" value="CCBIOGENESIS"/>
</dbReference>
<dbReference type="PANTHER" id="PTHR43653">
    <property type="entry name" value="CYTOCHROME C ASSEMBLY PROTEIN-RELATED"/>
    <property type="match status" value="1"/>
</dbReference>
<feature type="transmembrane region" description="Helical" evidence="10">
    <location>
        <begin position="96"/>
        <end position="113"/>
    </location>
</feature>
<dbReference type="EMBL" id="FWFT01000001">
    <property type="protein sequence ID" value="SLN12685.1"/>
    <property type="molecule type" value="Genomic_DNA"/>
</dbReference>
<evidence type="ECO:0000256" key="7">
    <source>
        <dbReference type="ARBA" id="ARBA00022989"/>
    </source>
</evidence>
<dbReference type="RefSeq" id="WP_085863432.1">
    <property type="nucleotide sequence ID" value="NZ_FWFT01000001.1"/>
</dbReference>
<name>A0A1Y5RE07_9RHOB</name>
<feature type="transmembrane region" description="Helical" evidence="10">
    <location>
        <begin position="417"/>
        <end position="437"/>
    </location>
</feature>
<dbReference type="GO" id="GO:0017004">
    <property type="term" value="P:cytochrome complex assembly"/>
    <property type="evidence" value="ECO:0007669"/>
    <property type="project" value="UniProtKB-KW"/>
</dbReference>
<keyword evidence="5 10" id="KW-0812">Transmembrane</keyword>
<feature type="transmembrane region" description="Helical" evidence="10">
    <location>
        <begin position="352"/>
        <end position="374"/>
    </location>
</feature>
<evidence type="ECO:0000256" key="8">
    <source>
        <dbReference type="ARBA" id="ARBA00023136"/>
    </source>
</evidence>
<feature type="transmembrane region" description="Helical" evidence="10">
    <location>
        <begin position="313"/>
        <end position="331"/>
    </location>
</feature>
<feature type="domain" description="Cytochrome c-type biogenesis protein CcmF C-terminal" evidence="12">
    <location>
        <begin position="405"/>
        <end position="662"/>
    </location>
</feature>
<keyword evidence="3" id="KW-1003">Cell membrane</keyword>
<dbReference type="PRINTS" id="PR01411">
    <property type="entry name" value="CCMFBIOGNSIS"/>
</dbReference>
<evidence type="ECO:0000256" key="4">
    <source>
        <dbReference type="ARBA" id="ARBA00022519"/>
    </source>
</evidence>
<evidence type="ECO:0000256" key="6">
    <source>
        <dbReference type="ARBA" id="ARBA00022748"/>
    </source>
</evidence>
<accession>A0A1Y5RE07</accession>
<keyword evidence="8 10" id="KW-0472">Membrane</keyword>
<keyword evidence="7 10" id="KW-1133">Transmembrane helix</keyword>
<feature type="transmembrane region" description="Helical" evidence="10">
    <location>
        <begin position="640"/>
        <end position="659"/>
    </location>
</feature>
<evidence type="ECO:0000256" key="3">
    <source>
        <dbReference type="ARBA" id="ARBA00022475"/>
    </source>
</evidence>
<organism evidence="13 14">
    <name type="scientific">Pseudooctadecabacter jejudonensis</name>
    <dbReference type="NCBI Taxonomy" id="1391910"/>
    <lineage>
        <taxon>Bacteria</taxon>
        <taxon>Pseudomonadati</taxon>
        <taxon>Pseudomonadota</taxon>
        <taxon>Alphaproteobacteria</taxon>
        <taxon>Rhodobacterales</taxon>
        <taxon>Paracoccaceae</taxon>
        <taxon>Pseudooctadecabacter</taxon>
    </lineage>
</organism>
<feature type="transmembrane region" description="Helical" evidence="10">
    <location>
        <begin position="38"/>
        <end position="62"/>
    </location>
</feature>
<feature type="transmembrane region" description="Helical" evidence="10">
    <location>
        <begin position="125"/>
        <end position="144"/>
    </location>
</feature>
<feature type="transmembrane region" description="Helical" evidence="10">
    <location>
        <begin position="515"/>
        <end position="538"/>
    </location>
</feature>
<evidence type="ECO:0000256" key="10">
    <source>
        <dbReference type="SAM" id="Phobius"/>
    </source>
</evidence>
<keyword evidence="14" id="KW-1185">Reference proteome</keyword>
<sequence length="683" mass="73969">MITEIGHFALILAALVGVAQMVMPLVGAHRGWRGWMAMADPAATVQFLLVAASFAALTYAFVVSDFSLKLVVANSHSDKPMLYKVTGVWGNHEGSMLLWLLILVLFGACASWFGGNLPDSLRARVLGVQAAVSVAFYAFILFTSNPFERLDFPPFDGRDLNPLLQDPGLAFHPPFLYLGYVGLSMSFSFAIAALLEGRVDAAWGRWVRPWTLAAWLFLTVGIALGSWWAYYELGWGGFWFWDPVENASFMPWLLAAALLHSAIVVEKRESLKAWTILLAILAFGFSLLGTFIVRSGVLTSVHAFANDPERGMFILMILAVFTGGGLLLFALRASAMEAKGVFGSVSRETALVANNVLLAVSSFVVFVGTIWPLVIELASTNARWTFGSTQFANPFYTVGLFDRPEQVSVGPPFFDAAFTPFFVALSLILPIGAVLAWKRGSLAKAVKPMVPVAILAIALGALAFAMQTGRSALGPIGVVLGAWVVGGAMMDLWLRTGRGDIRGRLGRLRRLPRADWGKATAHAGMGITVFAVAALLAWEDEDIRVANVGDRWDVGVHEIELAGVRDVRGPNFIGQGADIIVYRNGREVGHIFPEKRFYPVAQMPTTEAGIRNGVVRDVYVTLGDPQEGGGWAVRTYIKPFANWIWGGSILMAIGGVISLTDRRLRVAVGAAKPKPKTPAVPAE</sequence>
<dbReference type="PANTHER" id="PTHR43653:SF1">
    <property type="entry name" value="CYTOCHROME C-TYPE BIOGENESIS PROTEIN CCMF"/>
    <property type="match status" value="1"/>
</dbReference>